<feature type="transmembrane region" description="Helical" evidence="9">
    <location>
        <begin position="122"/>
        <end position="146"/>
    </location>
</feature>
<organism evidence="11 12">
    <name type="scientific">Caldisericum exile (strain DSM 21853 / NBRC 104410 / AZM16c01)</name>
    <dbReference type="NCBI Taxonomy" id="511051"/>
    <lineage>
        <taxon>Bacteria</taxon>
        <taxon>Pseudomonadati</taxon>
        <taxon>Caldisericota/Cryosericota group</taxon>
        <taxon>Caldisericota</taxon>
        <taxon>Caldisericia</taxon>
        <taxon>Caldisericales</taxon>
        <taxon>Caldisericaceae</taxon>
        <taxon>Caldisericum</taxon>
    </lineage>
</organism>
<feature type="transmembrane region" description="Helical" evidence="9">
    <location>
        <begin position="81"/>
        <end position="102"/>
    </location>
</feature>
<evidence type="ECO:0000313" key="11">
    <source>
        <dbReference type="EMBL" id="BAL80303.1"/>
    </source>
</evidence>
<dbReference type="OrthoDB" id="6363908at2"/>
<feature type="transmembrane region" description="Helical" evidence="9">
    <location>
        <begin position="9"/>
        <end position="32"/>
    </location>
</feature>
<keyword evidence="4" id="KW-0997">Cell inner membrane</keyword>
<evidence type="ECO:0000256" key="2">
    <source>
        <dbReference type="ARBA" id="ARBA00022448"/>
    </source>
</evidence>
<keyword evidence="7 9" id="KW-0472">Membrane</keyword>
<protein>
    <submittedName>
        <fullName evidence="11">TRAP transporter small membrane protein</fullName>
    </submittedName>
</protein>
<dbReference type="KEGG" id="cex:CSE_01770"/>
<dbReference type="PANTHER" id="PTHR35011">
    <property type="entry name" value="2,3-DIKETO-L-GULONATE TRAP TRANSPORTER SMALL PERMEASE PROTEIN YIAM"/>
    <property type="match status" value="1"/>
</dbReference>
<dbReference type="AlphaFoldDB" id="A0A7U6GD99"/>
<evidence type="ECO:0000256" key="7">
    <source>
        <dbReference type="ARBA" id="ARBA00023136"/>
    </source>
</evidence>
<evidence type="ECO:0000256" key="5">
    <source>
        <dbReference type="ARBA" id="ARBA00022692"/>
    </source>
</evidence>
<feature type="domain" description="Tripartite ATP-independent periplasmic transporters DctQ component" evidence="10">
    <location>
        <begin position="18"/>
        <end position="148"/>
    </location>
</feature>
<dbReference type="GO" id="GO:0015740">
    <property type="term" value="P:C4-dicarboxylate transport"/>
    <property type="evidence" value="ECO:0007669"/>
    <property type="project" value="TreeGrafter"/>
</dbReference>
<dbReference type="RefSeq" id="WP_014452710.1">
    <property type="nucleotide sequence ID" value="NC_017096.1"/>
</dbReference>
<name>A0A7U6GD99_CALEA</name>
<gene>
    <name evidence="11" type="ordered locus">CSE_01770</name>
</gene>
<evidence type="ECO:0000256" key="4">
    <source>
        <dbReference type="ARBA" id="ARBA00022519"/>
    </source>
</evidence>
<dbReference type="EMBL" id="AP012051">
    <property type="protein sequence ID" value="BAL80303.1"/>
    <property type="molecule type" value="Genomic_DNA"/>
</dbReference>
<comment type="subcellular location">
    <subcellularLocation>
        <location evidence="1">Cell inner membrane</location>
        <topology evidence="1">Multi-pass membrane protein</topology>
    </subcellularLocation>
</comment>
<evidence type="ECO:0000256" key="3">
    <source>
        <dbReference type="ARBA" id="ARBA00022475"/>
    </source>
</evidence>
<dbReference type="InterPro" id="IPR055348">
    <property type="entry name" value="DctQ"/>
</dbReference>
<proteinExistence type="inferred from homology"/>
<keyword evidence="6 9" id="KW-1133">Transmembrane helix</keyword>
<dbReference type="Pfam" id="PF04290">
    <property type="entry name" value="DctQ"/>
    <property type="match status" value="1"/>
</dbReference>
<evidence type="ECO:0000313" key="12">
    <source>
        <dbReference type="Proteomes" id="UP000004793"/>
    </source>
</evidence>
<evidence type="ECO:0000256" key="1">
    <source>
        <dbReference type="ARBA" id="ARBA00004429"/>
    </source>
</evidence>
<evidence type="ECO:0000256" key="8">
    <source>
        <dbReference type="ARBA" id="ARBA00038436"/>
    </source>
</evidence>
<keyword evidence="12" id="KW-1185">Reference proteome</keyword>
<evidence type="ECO:0000259" key="10">
    <source>
        <dbReference type="Pfam" id="PF04290"/>
    </source>
</evidence>
<dbReference type="InterPro" id="IPR007387">
    <property type="entry name" value="TRAP_DctQ"/>
</dbReference>
<evidence type="ECO:0000256" key="6">
    <source>
        <dbReference type="ARBA" id="ARBA00022989"/>
    </source>
</evidence>
<sequence length="158" mass="17943">MKKLKLEEILVVVILSVMALLGFVNVLSRYIFHLSLAATEELEVNMFVWVTILGIAIAFERGSHLGMNIVFDKFPKSLKTIAIILSSLLAIWLFVMVDYYAIKDVIRDITLYHSRSEALNIPVWMYTIWTPILSVFVFKSIIVATLHNIKQIQSGGAK</sequence>
<dbReference type="PANTHER" id="PTHR35011:SF2">
    <property type="entry name" value="2,3-DIKETO-L-GULONATE TRAP TRANSPORTER SMALL PERMEASE PROTEIN YIAM"/>
    <property type="match status" value="1"/>
</dbReference>
<reference evidence="11 12" key="1">
    <citation type="submission" date="2011-01" db="EMBL/GenBank/DDBJ databases">
        <title>Whole genome sequence of Caldisericum exile AZM16c01.</title>
        <authorList>
            <person name="Narita-Yamada S."/>
            <person name="Kawakoshi A."/>
            <person name="Nakamura S."/>
            <person name="Sasagawa M."/>
            <person name="Fukada J."/>
            <person name="Sekine M."/>
            <person name="Kato Y."/>
            <person name="Fukai R."/>
            <person name="Sasaki K."/>
            <person name="Hanamaki A."/>
            <person name="Narita H."/>
            <person name="Konno Y."/>
            <person name="Mori K."/>
            <person name="Yamazaki S."/>
            <person name="Suzuki K."/>
            <person name="Fujita N."/>
        </authorList>
    </citation>
    <scope>NUCLEOTIDE SEQUENCE [LARGE SCALE GENOMIC DNA]</scope>
    <source>
        <strain evidence="12">DSM 21853 / NBRC 104410 / AZM16c01</strain>
    </source>
</reference>
<dbReference type="GO" id="GO:0005886">
    <property type="term" value="C:plasma membrane"/>
    <property type="evidence" value="ECO:0007669"/>
    <property type="project" value="UniProtKB-SubCell"/>
</dbReference>
<keyword evidence="5 9" id="KW-0812">Transmembrane</keyword>
<keyword evidence="2" id="KW-0813">Transport</keyword>
<dbReference type="GO" id="GO:0022857">
    <property type="term" value="F:transmembrane transporter activity"/>
    <property type="evidence" value="ECO:0007669"/>
    <property type="project" value="TreeGrafter"/>
</dbReference>
<comment type="similarity">
    <text evidence="8">Belongs to the TRAP transporter small permease family.</text>
</comment>
<feature type="transmembrane region" description="Helical" evidence="9">
    <location>
        <begin position="44"/>
        <end position="60"/>
    </location>
</feature>
<keyword evidence="3" id="KW-1003">Cell membrane</keyword>
<evidence type="ECO:0000256" key="9">
    <source>
        <dbReference type="SAM" id="Phobius"/>
    </source>
</evidence>
<accession>A0A7U6GD99</accession>
<dbReference type="Proteomes" id="UP000004793">
    <property type="component" value="Chromosome"/>
</dbReference>